<dbReference type="AlphaFoldDB" id="A0A1Y5RZK8"/>
<dbReference type="Proteomes" id="UP000193870">
    <property type="component" value="Unassembled WGS sequence"/>
</dbReference>
<reference evidence="1 2" key="1">
    <citation type="submission" date="2017-03" db="EMBL/GenBank/DDBJ databases">
        <authorList>
            <person name="Afonso C.L."/>
            <person name="Miller P.J."/>
            <person name="Scott M.A."/>
            <person name="Spackman E."/>
            <person name="Goraichik I."/>
            <person name="Dimitrov K.M."/>
            <person name="Suarez D.L."/>
            <person name="Swayne D.E."/>
        </authorList>
    </citation>
    <scope>NUCLEOTIDE SEQUENCE [LARGE SCALE GENOMIC DNA]</scope>
    <source>
        <strain evidence="1 2">CECT 7066</strain>
    </source>
</reference>
<protein>
    <submittedName>
        <fullName evidence="1">Uncharacterized protein</fullName>
    </submittedName>
</protein>
<organism evidence="1 2">
    <name type="scientific">Palleronia marisminoris</name>
    <dbReference type="NCBI Taxonomy" id="315423"/>
    <lineage>
        <taxon>Bacteria</taxon>
        <taxon>Pseudomonadati</taxon>
        <taxon>Pseudomonadota</taxon>
        <taxon>Alphaproteobacteria</taxon>
        <taxon>Rhodobacterales</taxon>
        <taxon>Roseobacteraceae</taxon>
        <taxon>Palleronia</taxon>
    </lineage>
</organism>
<accession>A0A1Y5RZK8</accession>
<evidence type="ECO:0000313" key="2">
    <source>
        <dbReference type="Proteomes" id="UP000193870"/>
    </source>
</evidence>
<sequence>MQRPRRELLRLGRLEAERLGLLPFLSFVADRPPLYCGVEQARFGLKIIRNSLASIADPHG</sequence>
<keyword evidence="2" id="KW-1185">Reference proteome</keyword>
<proteinExistence type="predicted"/>
<dbReference type="STRING" id="315423.SAMN04488020_102116"/>
<name>A0A1Y5RZK8_9RHOB</name>
<evidence type="ECO:0000313" key="1">
    <source>
        <dbReference type="EMBL" id="SLN28945.1"/>
    </source>
</evidence>
<dbReference type="EMBL" id="FWFV01000002">
    <property type="protein sequence ID" value="SLN28945.1"/>
    <property type="molecule type" value="Genomic_DNA"/>
</dbReference>
<gene>
    <name evidence="1" type="ORF">PAM7066_01164</name>
</gene>